<evidence type="ECO:0000256" key="1">
    <source>
        <dbReference type="SAM" id="Coils"/>
    </source>
</evidence>
<evidence type="ECO:0000313" key="2">
    <source>
        <dbReference type="EMBL" id="KAG5442437.1"/>
    </source>
</evidence>
<dbReference type="EMBL" id="NIRI02000076">
    <property type="protein sequence ID" value="KAG5442437.1"/>
    <property type="molecule type" value="Genomic_DNA"/>
</dbReference>
<reference evidence="2 3" key="2">
    <citation type="journal article" date="2021" name="Genomics">
        <title>High-quality reference genome for Clonorchis sinensis.</title>
        <authorList>
            <person name="Young N.D."/>
            <person name="Stroehlein A.J."/>
            <person name="Kinkar L."/>
            <person name="Wang T."/>
            <person name="Sohn W.M."/>
            <person name="Chang B.C.H."/>
            <person name="Kaur P."/>
            <person name="Weisz D."/>
            <person name="Dudchenko O."/>
            <person name="Aiden E.L."/>
            <person name="Korhonen P.K."/>
            <person name="Gasser R.B."/>
        </authorList>
    </citation>
    <scope>NUCLEOTIDE SEQUENCE [LARGE SCALE GENOMIC DNA]</scope>
    <source>
        <strain evidence="2">Cs-k2</strain>
    </source>
</reference>
<feature type="coiled-coil region" evidence="1">
    <location>
        <begin position="23"/>
        <end position="69"/>
    </location>
</feature>
<evidence type="ECO:0000313" key="3">
    <source>
        <dbReference type="Proteomes" id="UP000286415"/>
    </source>
</evidence>
<name>A0A8T1LZ90_CLOSI</name>
<dbReference type="AlphaFoldDB" id="A0A8T1LZ90"/>
<accession>A0A8T1LZ90</accession>
<comment type="caution">
    <text evidence="2">The sequence shown here is derived from an EMBL/GenBank/DDBJ whole genome shotgun (WGS) entry which is preliminary data.</text>
</comment>
<organism evidence="2 3">
    <name type="scientific">Clonorchis sinensis</name>
    <name type="common">Chinese liver fluke</name>
    <dbReference type="NCBI Taxonomy" id="79923"/>
    <lineage>
        <taxon>Eukaryota</taxon>
        <taxon>Metazoa</taxon>
        <taxon>Spiralia</taxon>
        <taxon>Lophotrochozoa</taxon>
        <taxon>Platyhelminthes</taxon>
        <taxon>Trematoda</taxon>
        <taxon>Digenea</taxon>
        <taxon>Opisthorchiida</taxon>
        <taxon>Opisthorchiata</taxon>
        <taxon>Opisthorchiidae</taxon>
        <taxon>Clonorchis</taxon>
    </lineage>
</organism>
<gene>
    <name evidence="2" type="ORF">CSKR_200282</name>
</gene>
<reference evidence="2 3" key="1">
    <citation type="journal article" date="2018" name="Biotechnol. Adv.">
        <title>Improved genomic resources and new bioinformatic workflow for the carcinogenic parasite Clonorchis sinensis: Biotechnological implications.</title>
        <authorList>
            <person name="Wang D."/>
            <person name="Korhonen P.K."/>
            <person name="Gasser R.B."/>
            <person name="Young N.D."/>
        </authorList>
    </citation>
    <scope>NUCLEOTIDE SEQUENCE [LARGE SCALE GENOMIC DNA]</scope>
    <source>
        <strain evidence="2">Cs-k2</strain>
    </source>
</reference>
<protein>
    <submittedName>
        <fullName evidence="2">Uncharacterized protein</fullName>
    </submittedName>
</protein>
<keyword evidence="1" id="KW-0175">Coiled coil</keyword>
<keyword evidence="3" id="KW-1185">Reference proteome</keyword>
<sequence length="109" mass="12459">MEPPLSVLRLCHRKRITLETEKNEKETQLEHNLLRKQEQLEAEVAEASEQDLQERLAEAEEELRGGNSQKHPACNQTCSISHQVTRCLVSRTFLNASLRLLLPLGQTTD</sequence>
<proteinExistence type="predicted"/>
<dbReference type="Proteomes" id="UP000286415">
    <property type="component" value="Unassembled WGS sequence"/>
</dbReference>